<keyword evidence="1" id="KW-0614">Plasmid</keyword>
<protein>
    <submittedName>
        <fullName evidence="1">Uncharacterized protein</fullName>
    </submittedName>
</protein>
<accession>A4JU74</accession>
<dbReference type="AlphaFoldDB" id="A4JU74"/>
<dbReference type="EMBL" id="CP000617">
    <property type="protein sequence ID" value="ABO59827.1"/>
    <property type="molecule type" value="Genomic_DNA"/>
</dbReference>
<organism evidence="1 2">
    <name type="scientific">Burkholderia vietnamiensis (strain G4 / LMG 22486)</name>
    <name type="common">Burkholderia cepacia (strain R1808)</name>
    <dbReference type="NCBI Taxonomy" id="269482"/>
    <lineage>
        <taxon>Bacteria</taxon>
        <taxon>Pseudomonadati</taxon>
        <taxon>Pseudomonadota</taxon>
        <taxon>Betaproteobacteria</taxon>
        <taxon>Burkholderiales</taxon>
        <taxon>Burkholderiaceae</taxon>
        <taxon>Burkholderia</taxon>
        <taxon>Burkholderia cepacia complex</taxon>
    </lineage>
</organism>
<geneLocation type="plasmid" evidence="1 2">
    <name>pBVIE01</name>
</geneLocation>
<sequence>MNDLQASKRRIADEDEIGLARQKLLAVMEEKFQDRTFSGYITSELAGDFAFEIARVLTRLEQADLPTLLLARQLREERDAWTRALANPSADAFVVGFGKERVAGISAVLEVVERAAASPLDSILARYPFLSRKEVIAFNRFCDCAEDGEGYDVPVTVMQRLSEVGLVKKVRGSVYEATGFGGVVRDAYTDSLDVVRVATADSRPADTPSQCAA</sequence>
<reference evidence="1 2" key="1">
    <citation type="submission" date="2007-03" db="EMBL/GenBank/DDBJ databases">
        <title>Complete sequence of plasmid pBVIE01 of Burkholderia vietnamiensis G4.</title>
        <authorList>
            <consortium name="US DOE Joint Genome Institute"/>
            <person name="Copeland A."/>
            <person name="Lucas S."/>
            <person name="Lapidus A."/>
            <person name="Barry K."/>
            <person name="Detter J.C."/>
            <person name="Glavina del Rio T."/>
            <person name="Hammon N."/>
            <person name="Israni S."/>
            <person name="Dalin E."/>
            <person name="Tice H."/>
            <person name="Pitluck S."/>
            <person name="Chain P."/>
            <person name="Malfatti S."/>
            <person name="Shin M."/>
            <person name="Vergez L."/>
            <person name="Schmutz J."/>
            <person name="Larimer F."/>
            <person name="Land M."/>
            <person name="Hauser L."/>
            <person name="Kyrpides N."/>
            <person name="Tiedje J."/>
            <person name="Richardson P."/>
        </authorList>
    </citation>
    <scope>NUCLEOTIDE SEQUENCE [LARGE SCALE GENOMIC DNA]</scope>
    <source>
        <strain evidence="2">G4 / LMG 22486</strain>
        <plasmid evidence="1 2">pBVIE01</plasmid>
    </source>
</reference>
<dbReference type="Proteomes" id="UP000002287">
    <property type="component" value="Plasmid pBVIE01"/>
</dbReference>
<name>A4JU74_BURVG</name>
<dbReference type="HOGENOM" id="CLU_1292396_0_0_4"/>
<dbReference type="KEGG" id="bvi:Bcep1808_6940"/>
<evidence type="ECO:0000313" key="1">
    <source>
        <dbReference type="EMBL" id="ABO59827.1"/>
    </source>
</evidence>
<proteinExistence type="predicted"/>
<evidence type="ECO:0000313" key="2">
    <source>
        <dbReference type="Proteomes" id="UP000002287"/>
    </source>
</evidence>
<gene>
    <name evidence="1" type="ordered locus">Bcep1808_6940</name>
</gene>